<dbReference type="InterPro" id="IPR003010">
    <property type="entry name" value="C-N_Hydrolase"/>
</dbReference>
<sequence length="292" mass="33367">MRKVTVAATQMSCTWNIDDNIKKAEKLVREAASKGAQIILIQELFETPYFCQKEKPEFFNYATEVENNKAINHFKKIAAELNVVLPISFFEKKNKAKYNSIAIIDADGTLLGTYRKTHIPDGPGYEEKYYFNPGDTGFKVWKTKYATIGIGICWDQWYPETARCLSLMGAEIIFYPTAIGSEPQDSSIDSRDHWQRCMQGHSAANMVPVVASNRIGTEIIDDSKITFYGSSFITDCTGKKVKEANRTDECTLTYEFDLDEIESIRSSWGMFRDRRPEKYSAILTYDGYTRLK</sequence>
<keyword evidence="1 4" id="KW-0378">Hydrolase</keyword>
<dbReference type="Proteomes" id="UP001623592">
    <property type="component" value="Unassembled WGS sequence"/>
</dbReference>
<name>A0ABW8TB30_9CLOT</name>
<dbReference type="PROSITE" id="PS50263">
    <property type="entry name" value="CN_HYDROLASE"/>
    <property type="match status" value="1"/>
</dbReference>
<reference evidence="4 5" key="1">
    <citation type="submission" date="2024-11" db="EMBL/GenBank/DDBJ databases">
        <authorList>
            <person name="Heng Y.C."/>
            <person name="Lim A.C.H."/>
            <person name="Lee J.K.Y."/>
            <person name="Kittelmann S."/>
        </authorList>
    </citation>
    <scope>NUCLEOTIDE SEQUENCE [LARGE SCALE GENOMIC DNA]</scope>
    <source>
        <strain evidence="4 5">WILCCON 0114</strain>
    </source>
</reference>
<dbReference type="Pfam" id="PF00795">
    <property type="entry name" value="CN_hydrolase"/>
    <property type="match status" value="1"/>
</dbReference>
<protein>
    <submittedName>
        <fullName evidence="4">N-carbamoylputrescine amidase</fullName>
        <ecNumber evidence="4">3.5.1.53</ecNumber>
    </submittedName>
</protein>
<dbReference type="InterPro" id="IPR017755">
    <property type="entry name" value="N-carbamoylputrescine_amidase"/>
</dbReference>
<dbReference type="EC" id="3.5.1.53" evidence="4"/>
<dbReference type="EMBL" id="JBJIAA010000001">
    <property type="protein sequence ID" value="MFL0248917.1"/>
    <property type="molecule type" value="Genomic_DNA"/>
</dbReference>
<evidence type="ECO:0000259" key="3">
    <source>
        <dbReference type="PROSITE" id="PS50263"/>
    </source>
</evidence>
<dbReference type="GO" id="GO:0050126">
    <property type="term" value="F:N-carbamoylputrescine amidase activity"/>
    <property type="evidence" value="ECO:0007669"/>
    <property type="project" value="UniProtKB-EC"/>
</dbReference>
<gene>
    <name evidence="4" type="primary">aguB</name>
    <name evidence="4" type="ORF">ACJDT4_00660</name>
</gene>
<dbReference type="InterPro" id="IPR050345">
    <property type="entry name" value="Aliph_Amidase/BUP"/>
</dbReference>
<evidence type="ECO:0000256" key="1">
    <source>
        <dbReference type="ARBA" id="ARBA00022801"/>
    </source>
</evidence>
<feature type="domain" description="CN hydrolase" evidence="3">
    <location>
        <begin position="4"/>
        <end position="258"/>
    </location>
</feature>
<dbReference type="SUPFAM" id="SSF56317">
    <property type="entry name" value="Carbon-nitrogen hydrolase"/>
    <property type="match status" value="1"/>
</dbReference>
<evidence type="ECO:0000256" key="2">
    <source>
        <dbReference type="ARBA" id="ARBA00034122"/>
    </source>
</evidence>
<proteinExistence type="inferred from homology"/>
<comment type="caution">
    <text evidence="4">The sequence shown here is derived from an EMBL/GenBank/DDBJ whole genome shotgun (WGS) entry which is preliminary data.</text>
</comment>
<comment type="similarity">
    <text evidence="2">Belongs to the carbon-nitrogen hydrolase superfamily.</text>
</comment>
<dbReference type="InterPro" id="IPR036526">
    <property type="entry name" value="C-N_Hydrolase_sf"/>
</dbReference>
<dbReference type="CDD" id="cd07573">
    <property type="entry name" value="CPA"/>
    <property type="match status" value="1"/>
</dbReference>
<organism evidence="4 5">
    <name type="scientific">Clostridium neuense</name>
    <dbReference type="NCBI Taxonomy" id="1728934"/>
    <lineage>
        <taxon>Bacteria</taxon>
        <taxon>Bacillati</taxon>
        <taxon>Bacillota</taxon>
        <taxon>Clostridia</taxon>
        <taxon>Eubacteriales</taxon>
        <taxon>Clostridiaceae</taxon>
        <taxon>Clostridium</taxon>
    </lineage>
</organism>
<dbReference type="PANTHER" id="PTHR43674:SF2">
    <property type="entry name" value="BETA-UREIDOPROPIONASE"/>
    <property type="match status" value="1"/>
</dbReference>
<evidence type="ECO:0000313" key="5">
    <source>
        <dbReference type="Proteomes" id="UP001623592"/>
    </source>
</evidence>
<dbReference type="Gene3D" id="3.60.110.10">
    <property type="entry name" value="Carbon-nitrogen hydrolase"/>
    <property type="match status" value="1"/>
</dbReference>
<evidence type="ECO:0000313" key="4">
    <source>
        <dbReference type="EMBL" id="MFL0248917.1"/>
    </source>
</evidence>
<keyword evidence="5" id="KW-1185">Reference proteome</keyword>
<dbReference type="PANTHER" id="PTHR43674">
    <property type="entry name" value="NITRILASE C965.09-RELATED"/>
    <property type="match status" value="1"/>
</dbReference>
<dbReference type="RefSeq" id="WP_406785595.1">
    <property type="nucleotide sequence ID" value="NZ_JBJIAA010000001.1"/>
</dbReference>
<accession>A0ABW8TB30</accession>
<dbReference type="NCBIfam" id="TIGR03381">
    <property type="entry name" value="agmatine_aguB"/>
    <property type="match status" value="1"/>
</dbReference>